<evidence type="ECO:0000313" key="3">
    <source>
        <dbReference type="Proteomes" id="UP000075886"/>
    </source>
</evidence>
<dbReference type="Proteomes" id="UP000075886">
    <property type="component" value="Unassembled WGS sequence"/>
</dbReference>
<evidence type="ECO:0000313" key="2">
    <source>
        <dbReference type="EnsemblMetazoa" id="AFAF014576-PA"/>
    </source>
</evidence>
<dbReference type="EnsemblMetazoa" id="AFAF014576-RA">
    <property type="protein sequence ID" value="AFAF014576-PA"/>
    <property type="gene ID" value="AFAF014576"/>
</dbReference>
<dbReference type="AlphaFoldDB" id="A0A182QQ09"/>
<dbReference type="VEuPathDB" id="VectorBase:AFAF014576"/>
<organism evidence="2 3">
    <name type="scientific">Anopheles farauti</name>
    <dbReference type="NCBI Taxonomy" id="69004"/>
    <lineage>
        <taxon>Eukaryota</taxon>
        <taxon>Metazoa</taxon>
        <taxon>Ecdysozoa</taxon>
        <taxon>Arthropoda</taxon>
        <taxon>Hexapoda</taxon>
        <taxon>Insecta</taxon>
        <taxon>Pterygota</taxon>
        <taxon>Neoptera</taxon>
        <taxon>Endopterygota</taxon>
        <taxon>Diptera</taxon>
        <taxon>Nematocera</taxon>
        <taxon>Culicoidea</taxon>
        <taxon>Culicidae</taxon>
        <taxon>Anophelinae</taxon>
        <taxon>Anopheles</taxon>
    </lineage>
</organism>
<evidence type="ECO:0000256" key="1">
    <source>
        <dbReference type="SAM" id="MobiDB-lite"/>
    </source>
</evidence>
<feature type="region of interest" description="Disordered" evidence="1">
    <location>
        <begin position="406"/>
        <end position="440"/>
    </location>
</feature>
<sequence>MSLIFISPHHQTLHIHEKALAPPVLRFEAIEIIHLPLGRFLPLYLHLDKFTPAQIIHPELVAVELAICHDTIHFRSVKDTVAGERCIKHRIAADAATGRHHHRRTALLALVIVVYKPLTDEILIIFDRHVQLLELAHLQHHVRVIGFVKNTGSIECAITYGTASASPKQVITGTPSSRTIKCRFMSRNPSRYACSIARFNAQSGPIRSTPSAQSCHRNRTGVWSGGTRNGITTTSSSSKPNMSGITPSMWTNTIIAIAYEVAIDIQWRMRAITAARPCGTRFTATAIPRDINQHRYIPIAAVYSSCGRAGVASGPPTPATAFAAAAAAAAAVVVGGGGGGGGAMLDEPIEPRAIPYRPIQTGMVSTAREPIARLMHISTSSPIRRMAKNFGRSYGWNPTAPTSGSCLGGGGGAAAPAAPPGPAAAAAGSSSFGWGSAPSR</sequence>
<proteinExistence type="predicted"/>
<feature type="region of interest" description="Disordered" evidence="1">
    <location>
        <begin position="205"/>
        <end position="243"/>
    </location>
</feature>
<feature type="compositionally biased region" description="Low complexity" evidence="1">
    <location>
        <begin position="423"/>
        <end position="440"/>
    </location>
</feature>
<reference evidence="2" key="2">
    <citation type="submission" date="2020-05" db="UniProtKB">
        <authorList>
            <consortium name="EnsemblMetazoa"/>
        </authorList>
    </citation>
    <scope>IDENTIFICATION</scope>
    <source>
        <strain evidence="2">FAR1</strain>
    </source>
</reference>
<reference evidence="3" key="1">
    <citation type="submission" date="2014-01" db="EMBL/GenBank/DDBJ databases">
        <title>The Genome Sequence of Anopheles farauti FAR1 (V2).</title>
        <authorList>
            <consortium name="The Broad Institute Genomics Platform"/>
            <person name="Neafsey D.E."/>
            <person name="Besansky N."/>
            <person name="Howell P."/>
            <person name="Walton C."/>
            <person name="Young S.K."/>
            <person name="Zeng Q."/>
            <person name="Gargeya S."/>
            <person name="Fitzgerald M."/>
            <person name="Haas B."/>
            <person name="Abouelleil A."/>
            <person name="Allen A.W."/>
            <person name="Alvarado L."/>
            <person name="Arachchi H.M."/>
            <person name="Berlin A.M."/>
            <person name="Chapman S.B."/>
            <person name="Gainer-Dewar J."/>
            <person name="Goldberg J."/>
            <person name="Griggs A."/>
            <person name="Gujja S."/>
            <person name="Hansen M."/>
            <person name="Howarth C."/>
            <person name="Imamovic A."/>
            <person name="Ireland A."/>
            <person name="Larimer J."/>
            <person name="McCowan C."/>
            <person name="Murphy C."/>
            <person name="Pearson M."/>
            <person name="Poon T.W."/>
            <person name="Priest M."/>
            <person name="Roberts A."/>
            <person name="Saif S."/>
            <person name="Shea T."/>
            <person name="Sisk P."/>
            <person name="Sykes S."/>
            <person name="Wortman J."/>
            <person name="Nusbaum C."/>
            <person name="Birren B."/>
        </authorList>
    </citation>
    <scope>NUCLEOTIDE SEQUENCE [LARGE SCALE GENOMIC DNA]</scope>
    <source>
        <strain evidence="3">FAR1</strain>
    </source>
</reference>
<accession>A0A182QQ09</accession>
<feature type="compositionally biased region" description="Polar residues" evidence="1">
    <location>
        <begin position="229"/>
        <end position="243"/>
    </location>
</feature>
<dbReference type="EMBL" id="AXCN02000540">
    <property type="status" value="NOT_ANNOTATED_CDS"/>
    <property type="molecule type" value="Genomic_DNA"/>
</dbReference>
<keyword evidence="3" id="KW-1185">Reference proteome</keyword>
<name>A0A182QQ09_9DIPT</name>
<protein>
    <submittedName>
        <fullName evidence="2">Uncharacterized protein</fullName>
    </submittedName>
</protein>
<feature type="compositionally biased region" description="Polar residues" evidence="1">
    <location>
        <begin position="205"/>
        <end position="215"/>
    </location>
</feature>